<dbReference type="InterPro" id="IPR029055">
    <property type="entry name" value="Ntn_hydrolases_N"/>
</dbReference>
<dbReference type="InterPro" id="IPR002692">
    <property type="entry name" value="S45"/>
</dbReference>
<name>A0ABN3F0D8_9ACTN</name>
<reference evidence="1 2" key="1">
    <citation type="journal article" date="2019" name="Int. J. Syst. Evol. Microbiol.">
        <title>The Global Catalogue of Microorganisms (GCM) 10K type strain sequencing project: providing services to taxonomists for standard genome sequencing and annotation.</title>
        <authorList>
            <consortium name="The Broad Institute Genomics Platform"/>
            <consortium name="The Broad Institute Genome Sequencing Center for Infectious Disease"/>
            <person name="Wu L."/>
            <person name="Ma J."/>
        </authorList>
    </citation>
    <scope>NUCLEOTIDE SEQUENCE [LARGE SCALE GENOMIC DNA]</scope>
    <source>
        <strain evidence="1 2">JCM 7356</strain>
    </source>
</reference>
<organism evidence="1 2">
    <name type="scientific">Kitasatospora cystarginea</name>
    <dbReference type="NCBI Taxonomy" id="58350"/>
    <lineage>
        <taxon>Bacteria</taxon>
        <taxon>Bacillati</taxon>
        <taxon>Actinomycetota</taxon>
        <taxon>Actinomycetes</taxon>
        <taxon>Kitasatosporales</taxon>
        <taxon>Streptomycetaceae</taxon>
        <taxon>Kitasatospora</taxon>
    </lineage>
</organism>
<evidence type="ECO:0000313" key="1">
    <source>
        <dbReference type="EMBL" id="GAA2279114.1"/>
    </source>
</evidence>
<dbReference type="Pfam" id="PF01804">
    <property type="entry name" value="Penicil_amidase"/>
    <property type="match status" value="1"/>
</dbReference>
<gene>
    <name evidence="1" type="ORF">GCM10010430_76370</name>
</gene>
<accession>A0ABN3F0D8</accession>
<comment type="caution">
    <text evidence="1">The sequence shown here is derived from an EMBL/GenBank/DDBJ whole genome shotgun (WGS) entry which is preliminary data.</text>
</comment>
<protein>
    <submittedName>
        <fullName evidence="1">Uncharacterized protein</fullName>
    </submittedName>
</protein>
<dbReference type="SUPFAM" id="SSF56235">
    <property type="entry name" value="N-terminal nucleophile aminohydrolases (Ntn hydrolases)"/>
    <property type="match status" value="1"/>
</dbReference>
<keyword evidence="2" id="KW-1185">Reference proteome</keyword>
<dbReference type="Gene3D" id="3.60.20.10">
    <property type="entry name" value="Glutamine Phosphoribosylpyrophosphate, subunit 1, domain 1"/>
    <property type="match status" value="1"/>
</dbReference>
<dbReference type="Proteomes" id="UP001500305">
    <property type="component" value="Unassembled WGS sequence"/>
</dbReference>
<dbReference type="EMBL" id="BAAATR010000066">
    <property type="protein sequence ID" value="GAA2279114.1"/>
    <property type="molecule type" value="Genomic_DNA"/>
</dbReference>
<sequence>MATELTPGGPRTRTVLAYGESANPASPHYLDQTVLFSHRQWVIERFTEAEITADPQPWTTTLHG</sequence>
<proteinExistence type="predicted"/>
<evidence type="ECO:0000313" key="2">
    <source>
        <dbReference type="Proteomes" id="UP001500305"/>
    </source>
</evidence>